<dbReference type="InterPro" id="IPR019460">
    <property type="entry name" value="Atg11_C"/>
</dbReference>
<feature type="region of interest" description="Disordered" evidence="1">
    <location>
        <begin position="97"/>
        <end position="117"/>
    </location>
</feature>
<sequence>MRSISGQPEEETLLEEQDEEYKAIGTKSAEVFNRYKHIINSGSDQGKLRQRRRVQSESSTYSQLAGSSSLIITQGQQPTGSSEKINVSCQTSLRSLEIPEEDSSDNSTPGTMLSSPVPQETLPVIKTYAEFGHQTTLIALADIEIQTDEKKEEVEVLEPNRVMCSVYQVKTSEAGDDDGDDSSSDGYFDIAAETVAVVEMANEAMDPNLPANCEPRVLALVQTYKQLVDQLTREGNPSPQLVDDLIGKLKDFETAKESTDNGTAMTTSFDQHDVRIMMNFCSFKRGDVVAFIPIMGSRSKEEALMQQSNIAMGQSMNIDRVRDNPNTPGMMMQSSALIESNMVEYFRMVSDDDHVYFLHNDDFPALMLAKMAGRRVNKGFESLNSGRTTRKVVPEEQFVPFSQRKHLLVFAKFQQKEMLKTKDGNNRYNLPENFVFYRVRATPLDTSSAL</sequence>
<dbReference type="AlphaFoldDB" id="A0ABD2PT44"/>
<name>A0ABD2PT44_9PLAT</name>
<gene>
    <name evidence="3" type="ORF">Ciccas_011017</name>
</gene>
<accession>A0ABD2PT44</accession>
<dbReference type="Pfam" id="PF10377">
    <property type="entry name" value="ATG11"/>
    <property type="match status" value="1"/>
</dbReference>
<organism evidence="3 4">
    <name type="scientific">Cichlidogyrus casuarinus</name>
    <dbReference type="NCBI Taxonomy" id="1844966"/>
    <lineage>
        <taxon>Eukaryota</taxon>
        <taxon>Metazoa</taxon>
        <taxon>Spiralia</taxon>
        <taxon>Lophotrochozoa</taxon>
        <taxon>Platyhelminthes</taxon>
        <taxon>Monogenea</taxon>
        <taxon>Monopisthocotylea</taxon>
        <taxon>Dactylogyridea</taxon>
        <taxon>Ancyrocephalidae</taxon>
        <taxon>Cichlidogyrus</taxon>
    </lineage>
</organism>
<evidence type="ECO:0000313" key="3">
    <source>
        <dbReference type="EMBL" id="KAL3310419.1"/>
    </source>
</evidence>
<evidence type="ECO:0000256" key="1">
    <source>
        <dbReference type="SAM" id="MobiDB-lite"/>
    </source>
</evidence>
<keyword evidence="4" id="KW-1185">Reference proteome</keyword>
<feature type="compositionally biased region" description="Polar residues" evidence="1">
    <location>
        <begin position="105"/>
        <end position="117"/>
    </location>
</feature>
<comment type="caution">
    <text evidence="3">The sequence shown here is derived from an EMBL/GenBank/DDBJ whole genome shotgun (WGS) entry which is preliminary data.</text>
</comment>
<proteinExistence type="predicted"/>
<feature type="domain" description="Autophagy-related protein 11 C-terminal" evidence="2">
    <location>
        <begin position="255"/>
        <end position="442"/>
    </location>
</feature>
<dbReference type="EMBL" id="JBJKFK010002969">
    <property type="protein sequence ID" value="KAL3310419.1"/>
    <property type="molecule type" value="Genomic_DNA"/>
</dbReference>
<evidence type="ECO:0000259" key="2">
    <source>
        <dbReference type="Pfam" id="PF10377"/>
    </source>
</evidence>
<evidence type="ECO:0000313" key="4">
    <source>
        <dbReference type="Proteomes" id="UP001626550"/>
    </source>
</evidence>
<dbReference type="Proteomes" id="UP001626550">
    <property type="component" value="Unassembled WGS sequence"/>
</dbReference>
<reference evidence="3 4" key="1">
    <citation type="submission" date="2024-11" db="EMBL/GenBank/DDBJ databases">
        <title>Adaptive evolution of stress response genes in parasites aligns with host niche diversity.</title>
        <authorList>
            <person name="Hahn C."/>
            <person name="Resl P."/>
        </authorList>
    </citation>
    <scope>NUCLEOTIDE SEQUENCE [LARGE SCALE GENOMIC DNA]</scope>
    <source>
        <strain evidence="3">EGGRZ-B1_66</strain>
        <tissue evidence="3">Body</tissue>
    </source>
</reference>
<protein>
    <recommendedName>
        <fullName evidence="2">Autophagy-related protein 11 C-terminal domain-containing protein</fullName>
    </recommendedName>
</protein>